<dbReference type="GeneID" id="7922551"/>
<reference evidence="2 3" key="1">
    <citation type="submission" date="2019-12" db="EMBL/GenBank/DDBJ databases">
        <authorList>
            <person name="Jiao W.-B."/>
            <person name="Schneeberger K."/>
        </authorList>
    </citation>
    <scope>NUCLEOTIDE SEQUENCE [LARGE SCALE GENOMIC DNA]</scope>
    <source>
        <strain evidence="3">cv. C24</strain>
    </source>
</reference>
<organism evidence="2 3">
    <name type="scientific">Arabidopsis thaliana</name>
    <name type="common">Mouse-ear cress</name>
    <dbReference type="NCBI Taxonomy" id="3702"/>
    <lineage>
        <taxon>Eukaryota</taxon>
        <taxon>Viridiplantae</taxon>
        <taxon>Streptophyta</taxon>
        <taxon>Embryophyta</taxon>
        <taxon>Tracheophyta</taxon>
        <taxon>Spermatophyta</taxon>
        <taxon>Magnoliopsida</taxon>
        <taxon>eudicotyledons</taxon>
        <taxon>Gunneridae</taxon>
        <taxon>Pentapetalae</taxon>
        <taxon>rosids</taxon>
        <taxon>malvids</taxon>
        <taxon>Brassicales</taxon>
        <taxon>Brassicaceae</taxon>
        <taxon>Camelineae</taxon>
        <taxon>Arabidopsis</taxon>
    </lineage>
</organism>
<evidence type="ECO:0000313" key="3">
    <source>
        <dbReference type="Proteomes" id="UP000434276"/>
    </source>
</evidence>
<sequence length="60" mass="6977">MKVKALQEIITYKRCYGLGGGDVLEDDRWSDWLRVVIEVILLLPYTQIGVKGKSKLEYEF</sequence>
<protein>
    <submittedName>
        <fullName evidence="2">Uncharacterized protein</fullName>
    </submittedName>
</protein>
<dbReference type="ExpressionAtlas" id="A0A5S9W0L1">
    <property type="expression patterns" value="baseline and differential"/>
</dbReference>
<dbReference type="OrthoDB" id="10270110at2759"/>
<evidence type="ECO:0000313" key="2">
    <source>
        <dbReference type="EMBL" id="CAA0245459.1"/>
    </source>
</evidence>
<dbReference type="Araport" id="AT1G26976"/>
<dbReference type="KEGG" id="ath:AT1G26976"/>
<dbReference type="AlphaFoldDB" id="A0A5S9W0L1"/>
<dbReference type="RefSeq" id="NP_001154371.1">
    <property type="nucleotide sequence ID" value="NM_001160899.2"/>
</dbReference>
<dbReference type="EMBL" id="CACSHJ010000087">
    <property type="protein sequence ID" value="CAA0245459.1"/>
    <property type="molecule type" value="Genomic_DNA"/>
</dbReference>
<proteinExistence type="predicted"/>
<evidence type="ECO:0000313" key="1">
    <source>
        <dbReference type="Araport" id="AT1G26976"/>
    </source>
</evidence>
<accession>A0A5S9W0L1</accession>
<dbReference type="Proteomes" id="UP000434276">
    <property type="component" value="Unassembled WGS sequence"/>
</dbReference>
<name>A0A5S9W0L1_ARATH</name>
<gene>
    <name evidence="1" type="ordered locus">At1g26976</name>
    <name evidence="2" type="ORF">C24_LOCUS2664</name>
</gene>